<evidence type="ECO:0000313" key="3">
    <source>
        <dbReference type="EMBL" id="UYC81585.1"/>
    </source>
</evidence>
<accession>A0A9Q9P9A7</accession>
<feature type="transmembrane region" description="Helical" evidence="1">
    <location>
        <begin position="61"/>
        <end position="85"/>
    </location>
</feature>
<feature type="transmembrane region" description="Helical" evidence="1">
    <location>
        <begin position="106"/>
        <end position="131"/>
    </location>
</feature>
<evidence type="ECO:0000313" key="4">
    <source>
        <dbReference type="Proteomes" id="UP001062223"/>
    </source>
</evidence>
<feature type="transmembrane region" description="Helical" evidence="1">
    <location>
        <begin position="20"/>
        <end position="41"/>
    </location>
</feature>
<dbReference type="KEGG" id="cpoi:OE229_03745"/>
<feature type="domain" description="Acyltransferase 3" evidence="2">
    <location>
        <begin position="16"/>
        <end position="360"/>
    </location>
</feature>
<protein>
    <submittedName>
        <fullName evidence="3">Acyltransferase</fullName>
    </submittedName>
</protein>
<dbReference type="GO" id="GO:0016020">
    <property type="term" value="C:membrane"/>
    <property type="evidence" value="ECO:0007669"/>
    <property type="project" value="TreeGrafter"/>
</dbReference>
<dbReference type="Proteomes" id="UP001062223">
    <property type="component" value="Chromosome"/>
</dbReference>
<sequence length="391" mass="43559">MTIDAPTTKRPPKLPSLTGLRFFAALLVFGFHITLSASPIPPNDPINLFADERVADTAERIFVTTGYIGVSFFFVLSGFLLAWAAKPGERMTSFWRRRLVKIFPNHLVMWVLAMVLFAASITPAHAVVLNFFLLNSYSPDGAVNVAVNPPSWTLCSELLFYMLFPLIIIGLRKIPGNRLWFWAAMMVVGMILVQIINLTVVPDSPRSALTPVSSFQFWFGYIFPPARLFEFILGSLLARIVMEHRWPAVRMWQALLACAAGYALANVVPFVWTFNVATIVPIAMLIATAASGDAAGRSTFLRSRPMQWLGDTSFGFYLCQGVVIFWVRQMMQNETFSTPVALLLIAAFFGLTILGGWALYALVEKPMMDRFARPRRKLLPAPEPAVATPTV</sequence>
<dbReference type="PANTHER" id="PTHR23028:SF53">
    <property type="entry name" value="ACYL_TRANSF_3 DOMAIN-CONTAINING PROTEIN"/>
    <property type="match status" value="1"/>
</dbReference>
<keyword evidence="1" id="KW-0472">Membrane</keyword>
<proteinExistence type="predicted"/>
<keyword evidence="1" id="KW-1133">Transmembrane helix</keyword>
<feature type="transmembrane region" description="Helical" evidence="1">
    <location>
        <begin position="218"/>
        <end position="242"/>
    </location>
</feature>
<dbReference type="InterPro" id="IPR050879">
    <property type="entry name" value="Acyltransferase_3"/>
</dbReference>
<dbReference type="Pfam" id="PF01757">
    <property type="entry name" value="Acyl_transf_3"/>
    <property type="match status" value="1"/>
</dbReference>
<name>A0A9Q9P9A7_9MICO</name>
<gene>
    <name evidence="3" type="ORF">OE229_03745</name>
</gene>
<feature type="transmembrane region" description="Helical" evidence="1">
    <location>
        <begin position="308"/>
        <end position="328"/>
    </location>
</feature>
<evidence type="ECO:0000259" key="2">
    <source>
        <dbReference type="Pfam" id="PF01757"/>
    </source>
</evidence>
<dbReference type="EMBL" id="CP106879">
    <property type="protein sequence ID" value="UYC81585.1"/>
    <property type="molecule type" value="Genomic_DNA"/>
</dbReference>
<organism evidence="3 4">
    <name type="scientific">Curtobacterium poinsettiae</name>
    <dbReference type="NCBI Taxonomy" id="159612"/>
    <lineage>
        <taxon>Bacteria</taxon>
        <taxon>Bacillati</taxon>
        <taxon>Actinomycetota</taxon>
        <taxon>Actinomycetes</taxon>
        <taxon>Micrococcales</taxon>
        <taxon>Microbacteriaceae</taxon>
        <taxon>Curtobacterium</taxon>
    </lineage>
</organism>
<dbReference type="PANTHER" id="PTHR23028">
    <property type="entry name" value="ACETYLTRANSFERASE"/>
    <property type="match status" value="1"/>
</dbReference>
<dbReference type="InterPro" id="IPR002656">
    <property type="entry name" value="Acyl_transf_3_dom"/>
</dbReference>
<evidence type="ECO:0000256" key="1">
    <source>
        <dbReference type="SAM" id="Phobius"/>
    </source>
</evidence>
<feature type="transmembrane region" description="Helical" evidence="1">
    <location>
        <begin position="340"/>
        <end position="363"/>
    </location>
</feature>
<feature type="transmembrane region" description="Helical" evidence="1">
    <location>
        <begin position="278"/>
        <end position="296"/>
    </location>
</feature>
<keyword evidence="3" id="KW-0012">Acyltransferase</keyword>
<dbReference type="GO" id="GO:0009103">
    <property type="term" value="P:lipopolysaccharide biosynthetic process"/>
    <property type="evidence" value="ECO:0007669"/>
    <property type="project" value="TreeGrafter"/>
</dbReference>
<keyword evidence="3" id="KW-0808">Transferase</keyword>
<dbReference type="RefSeq" id="WP_263345024.1">
    <property type="nucleotide sequence ID" value="NZ_CP106879.1"/>
</dbReference>
<feature type="transmembrane region" description="Helical" evidence="1">
    <location>
        <begin position="179"/>
        <end position="198"/>
    </location>
</feature>
<feature type="transmembrane region" description="Helical" evidence="1">
    <location>
        <begin position="151"/>
        <end position="172"/>
    </location>
</feature>
<dbReference type="GO" id="GO:0016747">
    <property type="term" value="F:acyltransferase activity, transferring groups other than amino-acyl groups"/>
    <property type="evidence" value="ECO:0007669"/>
    <property type="project" value="InterPro"/>
</dbReference>
<reference evidence="3" key="1">
    <citation type="submission" date="2022-09" db="EMBL/GenBank/DDBJ databases">
        <title>Taxonomy of Curtobacterium flaccumfaciens.</title>
        <authorList>
            <person name="Osdaghi E."/>
            <person name="Taghavi S.M."/>
            <person name="Hamidizade M."/>
            <person name="Abachi H."/>
            <person name="Fazliarab A."/>
            <person name="Baeyen S."/>
            <person name="Portier P."/>
            <person name="Van Vaerenbergh J."/>
            <person name="Jacques M.-A."/>
        </authorList>
    </citation>
    <scope>NUCLEOTIDE SEQUENCE</scope>
    <source>
        <strain evidence="3">AGQB46</strain>
    </source>
</reference>
<keyword evidence="1" id="KW-0812">Transmembrane</keyword>
<dbReference type="AlphaFoldDB" id="A0A9Q9P9A7"/>